<dbReference type="RefSeq" id="WP_081142495.1">
    <property type="nucleotide sequence ID" value="NZ_CP015363.1"/>
</dbReference>
<dbReference type="OrthoDB" id="27340at2157"/>
<keyword evidence="2" id="KW-0560">Oxidoreductase</keyword>
<protein>
    <submittedName>
        <fullName evidence="4">Thioredoxin-disulfide reductase</fullName>
    </submittedName>
</protein>
<feature type="domain" description="FAD/NAD(P)-binding" evidence="3">
    <location>
        <begin position="4"/>
        <end position="289"/>
    </location>
</feature>
<evidence type="ECO:0000256" key="1">
    <source>
        <dbReference type="ARBA" id="ARBA00022630"/>
    </source>
</evidence>
<dbReference type="Pfam" id="PF07992">
    <property type="entry name" value="Pyr_redox_2"/>
    <property type="match status" value="1"/>
</dbReference>
<evidence type="ECO:0000313" key="5">
    <source>
        <dbReference type="Proteomes" id="UP000192050"/>
    </source>
</evidence>
<dbReference type="AlphaFoldDB" id="A0A1V0N4D4"/>
<dbReference type="Proteomes" id="UP000192050">
    <property type="component" value="Chromosome"/>
</dbReference>
<dbReference type="EMBL" id="CP015363">
    <property type="protein sequence ID" value="ARD85000.1"/>
    <property type="molecule type" value="Genomic_DNA"/>
</dbReference>
<dbReference type="PANTHER" id="PTHR48105">
    <property type="entry name" value="THIOREDOXIN REDUCTASE 1-RELATED-RELATED"/>
    <property type="match status" value="1"/>
</dbReference>
<keyword evidence="1" id="KW-0285">Flavoprotein</keyword>
<dbReference type="InterPro" id="IPR050097">
    <property type="entry name" value="Ferredoxin-NADP_redctase_2"/>
</dbReference>
<sequence>MDSYDTIIVGGASSGLSAAIYAARQGMKTLVITKDIGGQALLTTDIQNYPGFDMIGGFELANKFKEQAEHYGTEFVYDEVLKISKEGDKFSLKTAGKEYSSMSLILAFGKTPRDLDVKGESRLKGHGISYCAICDGPLFKGKEVAVVGNGSHALEALVYLSSVAGKVYYITNAKKLSGEDELLQTVNSIENKEIYFDSVPASINGSESVESITFQNKSSGNNQTVKLSGVFAEKGYIAKSEFVRNLVDLNENNEVVVDKYCKTSTDGVFACGDVTDTPYKQAVISAGQGAIAALSAYNYVQKRKGKVAAKSDWKLIKN</sequence>
<gene>
    <name evidence="4" type="primary">trxB</name>
    <name evidence="4" type="ORF">FAD_1124</name>
</gene>
<dbReference type="GeneID" id="31676621"/>
<dbReference type="InterPro" id="IPR036188">
    <property type="entry name" value="FAD/NAD-bd_sf"/>
</dbReference>
<dbReference type="PRINTS" id="PR00368">
    <property type="entry name" value="FADPNR"/>
</dbReference>
<name>A0A1V0N4D4_9ARCH</name>
<dbReference type="KEGG" id="fai:FAD_1124"/>
<dbReference type="Gene3D" id="3.50.50.60">
    <property type="entry name" value="FAD/NAD(P)-binding domain"/>
    <property type="match status" value="2"/>
</dbReference>
<dbReference type="PRINTS" id="PR00469">
    <property type="entry name" value="PNDRDTASEII"/>
</dbReference>
<dbReference type="SUPFAM" id="SSF51905">
    <property type="entry name" value="FAD/NAD(P)-binding domain"/>
    <property type="match status" value="2"/>
</dbReference>
<proteinExistence type="predicted"/>
<reference evidence="4 5" key="1">
    <citation type="submission" date="2011-10" db="EMBL/GenBank/DDBJ databases">
        <title>Metabolic and evolutionary patterns in the extreme acidophile Ferroplasma acidiphilum.</title>
        <authorList>
            <person name="Golyshina O.V."/>
            <person name="Kozyavkin S.A."/>
            <person name="Tatusov R.L."/>
            <person name="Slesarev A.I."/>
            <person name="Golyshin P.N."/>
        </authorList>
    </citation>
    <scope>NUCLEOTIDE SEQUENCE [LARGE SCALE GENOMIC DNA]</scope>
    <source>
        <strain evidence="5">Y</strain>
    </source>
</reference>
<evidence type="ECO:0000256" key="2">
    <source>
        <dbReference type="ARBA" id="ARBA00023002"/>
    </source>
</evidence>
<dbReference type="GO" id="GO:0016491">
    <property type="term" value="F:oxidoreductase activity"/>
    <property type="evidence" value="ECO:0007669"/>
    <property type="project" value="UniProtKB-KW"/>
</dbReference>
<evidence type="ECO:0000313" key="4">
    <source>
        <dbReference type="EMBL" id="ARD85000.1"/>
    </source>
</evidence>
<dbReference type="InterPro" id="IPR023753">
    <property type="entry name" value="FAD/NAD-binding_dom"/>
</dbReference>
<keyword evidence="5" id="KW-1185">Reference proteome</keyword>
<organism evidence="4 5">
    <name type="scientific">Ferroplasma acidiphilum</name>
    <dbReference type="NCBI Taxonomy" id="74969"/>
    <lineage>
        <taxon>Archaea</taxon>
        <taxon>Methanobacteriati</taxon>
        <taxon>Thermoplasmatota</taxon>
        <taxon>Thermoplasmata</taxon>
        <taxon>Thermoplasmatales</taxon>
        <taxon>Ferroplasmaceae</taxon>
        <taxon>Ferroplasma</taxon>
    </lineage>
</organism>
<accession>A0A1V0N4D4</accession>
<dbReference type="STRING" id="74969.FAD_1124"/>
<evidence type="ECO:0000259" key="3">
    <source>
        <dbReference type="Pfam" id="PF07992"/>
    </source>
</evidence>